<dbReference type="EMBL" id="LR796495">
    <property type="protein sequence ID" value="CAB4148231.1"/>
    <property type="molecule type" value="Genomic_DNA"/>
</dbReference>
<reference evidence="1" key="1">
    <citation type="submission" date="2020-04" db="EMBL/GenBank/DDBJ databases">
        <authorList>
            <person name="Chiriac C."/>
            <person name="Salcher M."/>
            <person name="Ghai R."/>
            <person name="Kavagutti S V."/>
        </authorList>
    </citation>
    <scope>NUCLEOTIDE SEQUENCE</scope>
</reference>
<accession>A0A6J5MQ79</accession>
<sequence>MKAIEKISSDPRVADIFKDSDGWWVTLKDGYEYDPQSQTIHEYSLSAIKECLKYVSESQH</sequence>
<name>A0A6J5MQ79_9CAUD</name>
<protein>
    <submittedName>
        <fullName evidence="1">Uncharacterized protein</fullName>
    </submittedName>
</protein>
<evidence type="ECO:0000313" key="1">
    <source>
        <dbReference type="EMBL" id="CAB4148231.1"/>
    </source>
</evidence>
<gene>
    <name evidence="1" type="ORF">UFOVP520_10</name>
</gene>
<organism evidence="1">
    <name type="scientific">uncultured Caudovirales phage</name>
    <dbReference type="NCBI Taxonomy" id="2100421"/>
    <lineage>
        <taxon>Viruses</taxon>
        <taxon>Duplodnaviria</taxon>
        <taxon>Heunggongvirae</taxon>
        <taxon>Uroviricota</taxon>
        <taxon>Caudoviricetes</taxon>
        <taxon>Peduoviridae</taxon>
        <taxon>Maltschvirus</taxon>
        <taxon>Maltschvirus maltsch</taxon>
    </lineage>
</organism>
<proteinExistence type="predicted"/>